<dbReference type="STRING" id="120956.SAMN05421791_11044"/>
<dbReference type="InterPro" id="IPR006668">
    <property type="entry name" value="Mg_transptr_MgtE_intracell_dom"/>
</dbReference>
<protein>
    <recommendedName>
        <fullName evidence="9">Magnesium transporter MgtE</fullName>
    </recommendedName>
</protein>
<keyword evidence="5 9" id="KW-0460">Magnesium</keyword>
<dbReference type="SUPFAM" id="SSF158791">
    <property type="entry name" value="MgtE N-terminal domain-like"/>
    <property type="match status" value="1"/>
</dbReference>
<dbReference type="InterPro" id="IPR038076">
    <property type="entry name" value="MgtE_N_sf"/>
</dbReference>
<dbReference type="Pfam" id="PF00571">
    <property type="entry name" value="CBS"/>
    <property type="match status" value="2"/>
</dbReference>
<dbReference type="NCBIfam" id="TIGR00400">
    <property type="entry name" value="mgtE"/>
    <property type="match status" value="1"/>
</dbReference>
<feature type="transmembrane region" description="Helical" evidence="9">
    <location>
        <begin position="322"/>
        <end position="343"/>
    </location>
</feature>
<evidence type="ECO:0000256" key="9">
    <source>
        <dbReference type="RuleBase" id="RU362011"/>
    </source>
</evidence>
<sequence length="455" mass="50473">MEVFERSFEESVISFKAMLQSNRMTRFRTEFLALHNYDQAKIFTEFASSERKKVYQYLAPNELADVFDAFESDILHLSEEYFLEMENAYAAIVLGEMYADNAVDILNNIDNKEKVNMYMHLMPNTSAREISRLINYIDETAGSIMTTEFVTVKEEYTVKQAYEHLKLAAAQAETIYYVYVIDEDSRLKGVISLRDLIVHDDQTLISEILNPRLITVEVNDDQVEVAKMVQDYDLLALPVVGFDRELLGIITVDDVLDVIQEEADSDYSGLAAVDVNEIHTTPIKASKSRLPWLVTLLFMGMGTATLISQFEGLISSVPVLSSFVTLITGTAGNAGTQSLAVAVRKLTNKSEDDQFFDSFGFELLTGVVTGIVVGITIALVAGIWKGNLFLGLIIGIAMACAIVVANLAGALIPKLMLKLGFDPAVASGPFISTLSDLTSVFIYFTIARMFLSYLS</sequence>
<dbReference type="SUPFAM" id="SSF54631">
    <property type="entry name" value="CBS-domain pair"/>
    <property type="match status" value="1"/>
</dbReference>
<comment type="subunit">
    <text evidence="9">Homodimer.</text>
</comment>
<feature type="transmembrane region" description="Helical" evidence="9">
    <location>
        <begin position="424"/>
        <end position="446"/>
    </location>
</feature>
<comment type="subcellular location">
    <subcellularLocation>
        <location evidence="9">Cell membrane</location>
        <topology evidence="9">Multi-pass membrane protein</topology>
    </subcellularLocation>
    <subcellularLocation>
        <location evidence="1">Membrane</location>
        <topology evidence="1">Multi-pass membrane protein</topology>
    </subcellularLocation>
</comment>
<dbReference type="Gene3D" id="1.25.60.10">
    <property type="entry name" value="MgtE N-terminal domain-like"/>
    <property type="match status" value="1"/>
</dbReference>
<dbReference type="InterPro" id="IPR006667">
    <property type="entry name" value="SLC41_membr_dom"/>
</dbReference>
<dbReference type="GO" id="GO:0005886">
    <property type="term" value="C:plasma membrane"/>
    <property type="evidence" value="ECO:0007669"/>
    <property type="project" value="UniProtKB-SubCell"/>
</dbReference>
<accession>A0A1G7UKU6</accession>
<evidence type="ECO:0000313" key="11">
    <source>
        <dbReference type="EMBL" id="SDG47709.1"/>
    </source>
</evidence>
<feature type="domain" description="CBS" evidence="10">
    <location>
        <begin position="209"/>
        <end position="265"/>
    </location>
</feature>
<dbReference type="Gene3D" id="3.10.580.10">
    <property type="entry name" value="CBS-domain"/>
    <property type="match status" value="1"/>
</dbReference>
<reference evidence="11 12" key="1">
    <citation type="submission" date="2016-10" db="EMBL/GenBank/DDBJ databases">
        <authorList>
            <person name="de Groot N.N."/>
        </authorList>
    </citation>
    <scope>NUCLEOTIDE SEQUENCE [LARGE SCALE GENOMIC DNA]</scope>
    <source>
        <strain evidence="11 12">ATCC BAA-466</strain>
    </source>
</reference>
<feature type="domain" description="CBS" evidence="10">
    <location>
        <begin position="145"/>
        <end position="207"/>
    </location>
</feature>
<dbReference type="EMBL" id="FNCK01000010">
    <property type="protein sequence ID" value="SDG47709.1"/>
    <property type="molecule type" value="Genomic_DNA"/>
</dbReference>
<keyword evidence="9" id="KW-0479">Metal-binding</keyword>
<name>A0A1G7UKU6_9LACT</name>
<evidence type="ECO:0000256" key="7">
    <source>
        <dbReference type="ARBA" id="ARBA00023136"/>
    </source>
</evidence>
<evidence type="ECO:0000256" key="2">
    <source>
        <dbReference type="ARBA" id="ARBA00009749"/>
    </source>
</evidence>
<dbReference type="Pfam" id="PF03448">
    <property type="entry name" value="MgtE_N"/>
    <property type="match status" value="1"/>
</dbReference>
<evidence type="ECO:0000256" key="5">
    <source>
        <dbReference type="ARBA" id="ARBA00022842"/>
    </source>
</evidence>
<dbReference type="CDD" id="cd04606">
    <property type="entry name" value="CBS_pair_Mg_transporter"/>
    <property type="match status" value="1"/>
</dbReference>
<dbReference type="InterPro" id="IPR006669">
    <property type="entry name" value="MgtE_transporter"/>
</dbReference>
<dbReference type="OrthoDB" id="9790355at2"/>
<keyword evidence="12" id="KW-1185">Reference proteome</keyword>
<evidence type="ECO:0000256" key="8">
    <source>
        <dbReference type="PROSITE-ProRule" id="PRU00703"/>
    </source>
</evidence>
<keyword evidence="4 9" id="KW-0812">Transmembrane</keyword>
<organism evidence="11 12">
    <name type="scientific">Facklamia miroungae</name>
    <dbReference type="NCBI Taxonomy" id="120956"/>
    <lineage>
        <taxon>Bacteria</taxon>
        <taxon>Bacillati</taxon>
        <taxon>Bacillota</taxon>
        <taxon>Bacilli</taxon>
        <taxon>Lactobacillales</taxon>
        <taxon>Aerococcaceae</taxon>
        <taxon>Facklamia</taxon>
    </lineage>
</organism>
<keyword evidence="8" id="KW-0129">CBS domain</keyword>
<dbReference type="SUPFAM" id="SSF161093">
    <property type="entry name" value="MgtE membrane domain-like"/>
    <property type="match status" value="1"/>
</dbReference>
<dbReference type="PROSITE" id="PS51371">
    <property type="entry name" value="CBS"/>
    <property type="match status" value="2"/>
</dbReference>
<evidence type="ECO:0000256" key="6">
    <source>
        <dbReference type="ARBA" id="ARBA00022989"/>
    </source>
</evidence>
<gene>
    <name evidence="11" type="ORF">SAMN05421791_11044</name>
</gene>
<keyword evidence="3 9" id="KW-0813">Transport</keyword>
<dbReference type="SMART" id="SM00924">
    <property type="entry name" value="MgtE_N"/>
    <property type="match status" value="1"/>
</dbReference>
<proteinExistence type="inferred from homology"/>
<dbReference type="InterPro" id="IPR046342">
    <property type="entry name" value="CBS_dom_sf"/>
</dbReference>
<evidence type="ECO:0000256" key="4">
    <source>
        <dbReference type="ARBA" id="ARBA00022692"/>
    </source>
</evidence>
<feature type="transmembrane region" description="Helical" evidence="9">
    <location>
        <begin position="390"/>
        <end position="412"/>
    </location>
</feature>
<dbReference type="GO" id="GO:0015095">
    <property type="term" value="F:magnesium ion transmembrane transporter activity"/>
    <property type="evidence" value="ECO:0007669"/>
    <property type="project" value="UniProtKB-UniRule"/>
</dbReference>
<keyword evidence="9" id="KW-1003">Cell membrane</keyword>
<dbReference type="SMART" id="SM00116">
    <property type="entry name" value="CBS"/>
    <property type="match status" value="2"/>
</dbReference>
<dbReference type="InterPro" id="IPR036739">
    <property type="entry name" value="SLC41_membr_dom_sf"/>
</dbReference>
<dbReference type="Pfam" id="PF01769">
    <property type="entry name" value="MgtE"/>
    <property type="match status" value="1"/>
</dbReference>
<dbReference type="PANTHER" id="PTHR43773:SF1">
    <property type="entry name" value="MAGNESIUM TRANSPORTER MGTE"/>
    <property type="match status" value="1"/>
</dbReference>
<dbReference type="Gene3D" id="1.10.357.20">
    <property type="entry name" value="SLC41 divalent cation transporters, integral membrane domain"/>
    <property type="match status" value="1"/>
</dbReference>
<dbReference type="PANTHER" id="PTHR43773">
    <property type="entry name" value="MAGNESIUM TRANSPORTER MGTE"/>
    <property type="match status" value="1"/>
</dbReference>
<dbReference type="Proteomes" id="UP000199708">
    <property type="component" value="Unassembled WGS sequence"/>
</dbReference>
<feature type="transmembrane region" description="Helical" evidence="9">
    <location>
        <begin position="363"/>
        <end position="384"/>
    </location>
</feature>
<comment type="similarity">
    <text evidence="2 9">Belongs to the SLC41A transporter family.</text>
</comment>
<evidence type="ECO:0000259" key="10">
    <source>
        <dbReference type="PROSITE" id="PS51371"/>
    </source>
</evidence>
<evidence type="ECO:0000256" key="3">
    <source>
        <dbReference type="ARBA" id="ARBA00022448"/>
    </source>
</evidence>
<dbReference type="AlphaFoldDB" id="A0A1G7UKU6"/>
<keyword evidence="6 9" id="KW-1133">Transmembrane helix</keyword>
<comment type="function">
    <text evidence="9">Acts as a magnesium transporter.</text>
</comment>
<keyword evidence="7 9" id="KW-0472">Membrane</keyword>
<dbReference type="InterPro" id="IPR000644">
    <property type="entry name" value="CBS_dom"/>
</dbReference>
<evidence type="ECO:0000256" key="1">
    <source>
        <dbReference type="ARBA" id="ARBA00004141"/>
    </source>
</evidence>
<dbReference type="GO" id="GO:0046872">
    <property type="term" value="F:metal ion binding"/>
    <property type="evidence" value="ECO:0007669"/>
    <property type="project" value="UniProtKB-KW"/>
</dbReference>
<dbReference type="RefSeq" id="WP_090290352.1">
    <property type="nucleotide sequence ID" value="NZ_FNCK01000010.1"/>
</dbReference>
<feature type="transmembrane region" description="Helical" evidence="9">
    <location>
        <begin position="290"/>
        <end position="310"/>
    </location>
</feature>
<evidence type="ECO:0000313" key="12">
    <source>
        <dbReference type="Proteomes" id="UP000199708"/>
    </source>
</evidence>